<sequence>MKKELFMLTIMLCTANLMAQNGDKNFIVQNYIEVIGKSEMEISPDLIYIKVLLDEKDTKNKENLSQLEAKMTTTLEGIGINTKEDLLIKDISSNFKYYLLTRNKILLSKEYQILVRDGKTASQVFISLENIGISNVSIDRLDHSKIVQLRKDVKVNAIKAGKDKAESLALAIGQNVGRALYIQERDNMQDYRTSNNIMIRGVSSKIYGSNAASAALDFDFEKIKIAYSILCRFELE</sequence>
<protein>
    <submittedName>
        <fullName evidence="2">SIMPL domain-containing protein</fullName>
    </submittedName>
</protein>
<dbReference type="Proteomes" id="UP000721861">
    <property type="component" value="Unassembled WGS sequence"/>
</dbReference>
<reference evidence="2 3" key="1">
    <citation type="journal article" date="2014" name="Int. J. Syst. Evol. Microbiol.">
        <title>Carboxylicivirga gen. nov. in the family Marinilabiliaceae with two novel species, Carboxylicivirga mesophila sp. nov. and Carboxylicivirga taeanensis sp. nov., and reclassification of Cytophaga fermentans as Saccharicrinis fermentans gen. nov., comb. nov.</title>
        <authorList>
            <person name="Yang S.H."/>
            <person name="Seo H.S."/>
            <person name="Woo J.H."/>
            <person name="Oh H.M."/>
            <person name="Jang H."/>
            <person name="Lee J.H."/>
            <person name="Kim S.J."/>
            <person name="Kwon K.K."/>
        </authorList>
    </citation>
    <scope>NUCLEOTIDE SEQUENCE [LARGE SCALE GENOMIC DNA]</scope>
    <source>
        <strain evidence="2 3">JCM 18290</strain>
    </source>
</reference>
<organism evidence="2 3">
    <name type="scientific">Carboxylicivirga mesophila</name>
    <dbReference type="NCBI Taxonomy" id="1166478"/>
    <lineage>
        <taxon>Bacteria</taxon>
        <taxon>Pseudomonadati</taxon>
        <taxon>Bacteroidota</taxon>
        <taxon>Bacteroidia</taxon>
        <taxon>Marinilabiliales</taxon>
        <taxon>Marinilabiliaceae</taxon>
        <taxon>Carboxylicivirga</taxon>
    </lineage>
</organism>
<gene>
    <name evidence="2" type="ORF">KEM09_19460</name>
</gene>
<keyword evidence="3" id="KW-1185">Reference proteome</keyword>
<dbReference type="Gene3D" id="3.30.110.170">
    <property type="entry name" value="Protein of unknown function (DUF541), domain 1"/>
    <property type="match status" value="1"/>
</dbReference>
<dbReference type="EMBL" id="JAGUCN010000030">
    <property type="protein sequence ID" value="MBS2213595.1"/>
    <property type="molecule type" value="Genomic_DNA"/>
</dbReference>
<dbReference type="RefSeq" id="WP_212230980.1">
    <property type="nucleotide sequence ID" value="NZ_JAGUCN010000030.1"/>
</dbReference>
<comment type="caution">
    <text evidence="2">The sequence shown here is derived from an EMBL/GenBank/DDBJ whole genome shotgun (WGS) entry which is preliminary data.</text>
</comment>
<accession>A0ABS5KF11</accession>
<evidence type="ECO:0000313" key="2">
    <source>
        <dbReference type="EMBL" id="MBS2213595.1"/>
    </source>
</evidence>
<name>A0ABS5KF11_9BACT</name>
<feature type="chain" id="PRO_5046032238" evidence="1">
    <location>
        <begin position="20"/>
        <end position="236"/>
    </location>
</feature>
<keyword evidence="1" id="KW-0732">Signal</keyword>
<dbReference type="InterPro" id="IPR007497">
    <property type="entry name" value="SIMPL/DUF541"/>
</dbReference>
<dbReference type="Pfam" id="PF04402">
    <property type="entry name" value="SIMPL"/>
    <property type="match status" value="1"/>
</dbReference>
<feature type="signal peptide" evidence="1">
    <location>
        <begin position="1"/>
        <end position="19"/>
    </location>
</feature>
<evidence type="ECO:0000256" key="1">
    <source>
        <dbReference type="SAM" id="SignalP"/>
    </source>
</evidence>
<evidence type="ECO:0000313" key="3">
    <source>
        <dbReference type="Proteomes" id="UP000721861"/>
    </source>
</evidence>
<proteinExistence type="predicted"/>